<sequence>MKDPRQNINRLTESRTFISTSAVLLLYTGSLLRPVGGPPCFLESPEAKSASKYILVMDFRIIDSRQQQVEISFQFSPYQ</sequence>
<evidence type="ECO:0000313" key="2">
    <source>
        <dbReference type="Proteomes" id="UP000324222"/>
    </source>
</evidence>
<dbReference type="EMBL" id="VSRR010006729">
    <property type="protein sequence ID" value="MPC45434.1"/>
    <property type="molecule type" value="Genomic_DNA"/>
</dbReference>
<accession>A0A5B7FLX3</accession>
<protein>
    <submittedName>
        <fullName evidence="1">Uncharacterized protein</fullName>
    </submittedName>
</protein>
<reference evidence="1 2" key="1">
    <citation type="submission" date="2019-05" db="EMBL/GenBank/DDBJ databases">
        <title>Another draft genome of Portunus trituberculatus and its Hox gene families provides insights of decapod evolution.</title>
        <authorList>
            <person name="Jeong J.-H."/>
            <person name="Song I."/>
            <person name="Kim S."/>
            <person name="Choi T."/>
            <person name="Kim D."/>
            <person name="Ryu S."/>
            <person name="Kim W."/>
        </authorList>
    </citation>
    <scope>NUCLEOTIDE SEQUENCE [LARGE SCALE GENOMIC DNA]</scope>
    <source>
        <tissue evidence="1">Muscle</tissue>
    </source>
</reference>
<organism evidence="1 2">
    <name type="scientific">Portunus trituberculatus</name>
    <name type="common">Swimming crab</name>
    <name type="synonym">Neptunus trituberculatus</name>
    <dbReference type="NCBI Taxonomy" id="210409"/>
    <lineage>
        <taxon>Eukaryota</taxon>
        <taxon>Metazoa</taxon>
        <taxon>Ecdysozoa</taxon>
        <taxon>Arthropoda</taxon>
        <taxon>Crustacea</taxon>
        <taxon>Multicrustacea</taxon>
        <taxon>Malacostraca</taxon>
        <taxon>Eumalacostraca</taxon>
        <taxon>Eucarida</taxon>
        <taxon>Decapoda</taxon>
        <taxon>Pleocyemata</taxon>
        <taxon>Brachyura</taxon>
        <taxon>Eubrachyura</taxon>
        <taxon>Portunoidea</taxon>
        <taxon>Portunidae</taxon>
        <taxon>Portuninae</taxon>
        <taxon>Portunus</taxon>
    </lineage>
</organism>
<name>A0A5B7FLX3_PORTR</name>
<dbReference type="Proteomes" id="UP000324222">
    <property type="component" value="Unassembled WGS sequence"/>
</dbReference>
<evidence type="ECO:0000313" key="1">
    <source>
        <dbReference type="EMBL" id="MPC45434.1"/>
    </source>
</evidence>
<gene>
    <name evidence="1" type="ORF">E2C01_039133</name>
</gene>
<proteinExistence type="predicted"/>
<dbReference type="AlphaFoldDB" id="A0A5B7FLX3"/>
<comment type="caution">
    <text evidence="1">The sequence shown here is derived from an EMBL/GenBank/DDBJ whole genome shotgun (WGS) entry which is preliminary data.</text>
</comment>
<keyword evidence="2" id="KW-1185">Reference proteome</keyword>